<feature type="compositionally biased region" description="Basic residues" evidence="2">
    <location>
        <begin position="341"/>
        <end position="354"/>
    </location>
</feature>
<gene>
    <name evidence="3" type="ORF">AAFF_G00426490</name>
</gene>
<feature type="region of interest" description="Disordered" evidence="2">
    <location>
        <begin position="265"/>
        <end position="314"/>
    </location>
</feature>
<keyword evidence="1" id="KW-0175">Coiled coil</keyword>
<evidence type="ECO:0000313" key="3">
    <source>
        <dbReference type="EMBL" id="KAJ8398394.1"/>
    </source>
</evidence>
<feature type="coiled-coil region" evidence="1">
    <location>
        <begin position="45"/>
        <end position="72"/>
    </location>
</feature>
<sequence length="354" mass="41019">MNTLQNNPVSSFFSNIDDARAIEDAVRAAIKVVLKVFCTINNSKMQEYEKKVAERDKENEMMRIRMESAERELITLRRFKHSVEQSGGTLNPDTDCIQGRDSYLSSEDNRKQRVCVMPLLQGGEKEMLSECAWKMELMSPYEGTYSDTHSQERDTTVCSWGSTAGADLNHQVPSERATGPGASEDQTGGQRERGRTLSASPVITAKVKEEPPDFQSICIKWEMSEESDRREECEAYPRPPLYGPLSQCRGGEYLDLGTQNMSFGFSEQPGERMSTSESCLRKRLSNRERQQKYREKIRADPERQRVYREKDRSRYRKRRKLICDLPEHSQKLRREAWREAARRHRARKKTTVPR</sequence>
<reference evidence="3" key="1">
    <citation type="journal article" date="2023" name="Science">
        <title>Genome structures resolve the early diversification of teleost fishes.</title>
        <authorList>
            <person name="Parey E."/>
            <person name="Louis A."/>
            <person name="Montfort J."/>
            <person name="Bouchez O."/>
            <person name="Roques C."/>
            <person name="Iampietro C."/>
            <person name="Lluch J."/>
            <person name="Castinel A."/>
            <person name="Donnadieu C."/>
            <person name="Desvignes T."/>
            <person name="Floi Bucao C."/>
            <person name="Jouanno E."/>
            <person name="Wen M."/>
            <person name="Mejri S."/>
            <person name="Dirks R."/>
            <person name="Jansen H."/>
            <person name="Henkel C."/>
            <person name="Chen W.J."/>
            <person name="Zahm M."/>
            <person name="Cabau C."/>
            <person name="Klopp C."/>
            <person name="Thompson A.W."/>
            <person name="Robinson-Rechavi M."/>
            <person name="Braasch I."/>
            <person name="Lecointre G."/>
            <person name="Bobe J."/>
            <person name="Postlethwait J.H."/>
            <person name="Berthelot C."/>
            <person name="Roest Crollius H."/>
            <person name="Guiguen Y."/>
        </authorList>
    </citation>
    <scope>NUCLEOTIDE SEQUENCE</scope>
    <source>
        <strain evidence="3">NC1722</strain>
    </source>
</reference>
<evidence type="ECO:0000256" key="1">
    <source>
        <dbReference type="SAM" id="Coils"/>
    </source>
</evidence>
<proteinExistence type="predicted"/>
<feature type="region of interest" description="Disordered" evidence="2">
    <location>
        <begin position="333"/>
        <end position="354"/>
    </location>
</feature>
<accession>A0AAD7S9E5</accession>
<feature type="compositionally biased region" description="Basic and acidic residues" evidence="2">
    <location>
        <begin position="285"/>
        <end position="312"/>
    </location>
</feature>
<name>A0AAD7S9E5_9TELE</name>
<keyword evidence="4" id="KW-1185">Reference proteome</keyword>
<organism evidence="3 4">
    <name type="scientific">Aldrovandia affinis</name>
    <dbReference type="NCBI Taxonomy" id="143900"/>
    <lineage>
        <taxon>Eukaryota</taxon>
        <taxon>Metazoa</taxon>
        <taxon>Chordata</taxon>
        <taxon>Craniata</taxon>
        <taxon>Vertebrata</taxon>
        <taxon>Euteleostomi</taxon>
        <taxon>Actinopterygii</taxon>
        <taxon>Neopterygii</taxon>
        <taxon>Teleostei</taxon>
        <taxon>Notacanthiformes</taxon>
        <taxon>Halosauridae</taxon>
        <taxon>Aldrovandia</taxon>
    </lineage>
</organism>
<protein>
    <submittedName>
        <fullName evidence="3">Uncharacterized protein</fullName>
    </submittedName>
</protein>
<comment type="caution">
    <text evidence="3">The sequence shown here is derived from an EMBL/GenBank/DDBJ whole genome shotgun (WGS) entry which is preliminary data.</text>
</comment>
<feature type="region of interest" description="Disordered" evidence="2">
    <location>
        <begin position="166"/>
        <end position="197"/>
    </location>
</feature>
<evidence type="ECO:0000256" key="2">
    <source>
        <dbReference type="SAM" id="MobiDB-lite"/>
    </source>
</evidence>
<evidence type="ECO:0000313" key="4">
    <source>
        <dbReference type="Proteomes" id="UP001221898"/>
    </source>
</evidence>
<dbReference type="EMBL" id="JAINUG010000090">
    <property type="protein sequence ID" value="KAJ8398394.1"/>
    <property type="molecule type" value="Genomic_DNA"/>
</dbReference>
<dbReference type="Proteomes" id="UP001221898">
    <property type="component" value="Unassembled WGS sequence"/>
</dbReference>
<dbReference type="AlphaFoldDB" id="A0AAD7S9E5"/>